<feature type="coiled-coil region" evidence="1">
    <location>
        <begin position="302"/>
        <end position="350"/>
    </location>
</feature>
<feature type="region of interest" description="Disordered" evidence="2">
    <location>
        <begin position="152"/>
        <end position="171"/>
    </location>
</feature>
<dbReference type="EMBL" id="DS547156">
    <property type="protein sequence ID" value="EDQ99978.1"/>
    <property type="molecule type" value="Genomic_DNA"/>
</dbReference>
<reference evidence="3 4" key="1">
    <citation type="journal article" date="2008" name="Nature">
        <title>The genome of Laccaria bicolor provides insights into mycorrhizal symbiosis.</title>
        <authorList>
            <person name="Martin F."/>
            <person name="Aerts A."/>
            <person name="Ahren D."/>
            <person name="Brun A."/>
            <person name="Danchin E.G.J."/>
            <person name="Duchaussoy F."/>
            <person name="Gibon J."/>
            <person name="Kohler A."/>
            <person name="Lindquist E."/>
            <person name="Pereda V."/>
            <person name="Salamov A."/>
            <person name="Shapiro H.J."/>
            <person name="Wuyts J."/>
            <person name="Blaudez D."/>
            <person name="Buee M."/>
            <person name="Brokstein P."/>
            <person name="Canbaeck B."/>
            <person name="Cohen D."/>
            <person name="Courty P.E."/>
            <person name="Coutinho P.M."/>
            <person name="Delaruelle C."/>
            <person name="Detter J.C."/>
            <person name="Deveau A."/>
            <person name="DiFazio S."/>
            <person name="Duplessis S."/>
            <person name="Fraissinet-Tachet L."/>
            <person name="Lucic E."/>
            <person name="Frey-Klett P."/>
            <person name="Fourrey C."/>
            <person name="Feussner I."/>
            <person name="Gay G."/>
            <person name="Grimwood J."/>
            <person name="Hoegger P.J."/>
            <person name="Jain P."/>
            <person name="Kilaru S."/>
            <person name="Labbe J."/>
            <person name="Lin Y.C."/>
            <person name="Legue V."/>
            <person name="Le Tacon F."/>
            <person name="Marmeisse R."/>
            <person name="Melayah D."/>
            <person name="Montanini B."/>
            <person name="Muratet M."/>
            <person name="Nehls U."/>
            <person name="Niculita-Hirzel H."/>
            <person name="Oudot-Le Secq M.P."/>
            <person name="Peter M."/>
            <person name="Quesneville H."/>
            <person name="Rajashekar B."/>
            <person name="Reich M."/>
            <person name="Rouhier N."/>
            <person name="Schmutz J."/>
            <person name="Yin T."/>
            <person name="Chalot M."/>
            <person name="Henrissat B."/>
            <person name="Kuees U."/>
            <person name="Lucas S."/>
            <person name="Van de Peer Y."/>
            <person name="Podila G.K."/>
            <person name="Polle A."/>
            <person name="Pukkila P.J."/>
            <person name="Richardson P.M."/>
            <person name="Rouze P."/>
            <person name="Sanders I.R."/>
            <person name="Stajich J.E."/>
            <person name="Tunlid A."/>
            <person name="Tuskan G."/>
            <person name="Grigoriev I.V."/>
        </authorList>
    </citation>
    <scope>NUCLEOTIDE SEQUENCE [LARGE SCALE GENOMIC DNA]</scope>
    <source>
        <strain evidence="4">S238N-H82 / ATCC MYA-4686</strain>
    </source>
</reference>
<dbReference type="GeneID" id="6085033"/>
<feature type="compositionally biased region" description="Polar residues" evidence="2">
    <location>
        <begin position="16"/>
        <end position="51"/>
    </location>
</feature>
<dbReference type="RefSeq" id="XP_001889389.1">
    <property type="nucleotide sequence ID" value="XM_001889354.1"/>
</dbReference>
<dbReference type="AlphaFoldDB" id="B0DZN9"/>
<accession>B0DZN9</accession>
<dbReference type="HOGENOM" id="CLU_068927_0_0_1"/>
<dbReference type="KEGG" id="lbc:LACBIDRAFT_314981"/>
<feature type="region of interest" description="Disordered" evidence="2">
    <location>
        <begin position="1"/>
        <end position="51"/>
    </location>
</feature>
<proteinExistence type="predicted"/>
<protein>
    <submittedName>
        <fullName evidence="3">Predicted protein</fullName>
    </submittedName>
</protein>
<organism evidence="4">
    <name type="scientific">Laccaria bicolor (strain S238N-H82 / ATCC MYA-4686)</name>
    <name type="common">Bicoloured deceiver</name>
    <name type="synonym">Laccaria laccata var. bicolor</name>
    <dbReference type="NCBI Taxonomy" id="486041"/>
    <lineage>
        <taxon>Eukaryota</taxon>
        <taxon>Fungi</taxon>
        <taxon>Dikarya</taxon>
        <taxon>Basidiomycota</taxon>
        <taxon>Agaricomycotina</taxon>
        <taxon>Agaricomycetes</taxon>
        <taxon>Agaricomycetidae</taxon>
        <taxon>Agaricales</taxon>
        <taxon>Agaricineae</taxon>
        <taxon>Hydnangiaceae</taxon>
        <taxon>Laccaria</taxon>
    </lineage>
</organism>
<dbReference type="OrthoDB" id="3246510at2759"/>
<name>B0DZN9_LACBS</name>
<dbReference type="InParanoid" id="B0DZN9"/>
<evidence type="ECO:0000313" key="3">
    <source>
        <dbReference type="EMBL" id="EDQ99978.1"/>
    </source>
</evidence>
<evidence type="ECO:0000256" key="1">
    <source>
        <dbReference type="SAM" id="Coils"/>
    </source>
</evidence>
<evidence type="ECO:0000256" key="2">
    <source>
        <dbReference type="SAM" id="MobiDB-lite"/>
    </source>
</evidence>
<feature type="region of interest" description="Disordered" evidence="2">
    <location>
        <begin position="123"/>
        <end position="144"/>
    </location>
</feature>
<keyword evidence="1" id="KW-0175">Coiled coil</keyword>
<dbReference type="Proteomes" id="UP000001194">
    <property type="component" value="Unassembled WGS sequence"/>
</dbReference>
<feature type="region of interest" description="Disordered" evidence="2">
    <location>
        <begin position="177"/>
        <end position="227"/>
    </location>
</feature>
<keyword evidence="4" id="KW-1185">Reference proteome</keyword>
<gene>
    <name evidence="3" type="ORF">LACBIDRAFT_314981</name>
</gene>
<evidence type="ECO:0000313" key="4">
    <source>
        <dbReference type="Proteomes" id="UP000001194"/>
    </source>
</evidence>
<feature type="compositionally biased region" description="Basic and acidic residues" evidence="2">
    <location>
        <begin position="123"/>
        <end position="136"/>
    </location>
</feature>
<sequence>MENNGFDYNALRGTNPRFSMSQTSDPSTTKVKPKTFSMTQGKPLTQNPEISSTHNANSFKFALFKNAEALAIPDASRRSVFSFQAQQRTQAESSFQSRLSAPLILSDVQEALKAPVNILQDRDVGQGEAQEGRRDASSPLTASPKYEGRAYIHPASHKSPPNHPSPTASHREIEFSPEYSRENDRTASLTSIPGESNRKTSRRQSPALSGAHTSSLPPPSRPSSRSQLVFPLSKNELGFNSIPDTSLKPQQTPPIAKRDVKRAFSDLLEHNHRYEAFFAESIALQTQNEYLSRMRSAATKDLKSAREELSATAAQLASARSEHAAALPLLKSTENELSTAKSDLALTRSNLADAVAEISTLKSSLEQMSHAYGQEKLGKEVAEKRLVTAKQSLATL</sequence>
<feature type="compositionally biased region" description="Polar residues" evidence="2">
    <location>
        <begin position="203"/>
        <end position="213"/>
    </location>
</feature>